<evidence type="ECO:0000313" key="6">
    <source>
        <dbReference type="Proteomes" id="UP000030185"/>
    </source>
</evidence>
<dbReference type="eggNOG" id="COG2825">
    <property type="taxonomic scope" value="Bacteria"/>
</dbReference>
<keyword evidence="2" id="KW-0732">Signal</keyword>
<dbReference type="Proteomes" id="UP000030185">
    <property type="component" value="Unassembled WGS sequence"/>
</dbReference>
<dbReference type="OrthoDB" id="1145062at2"/>
<feature type="coiled-coil region" evidence="3">
    <location>
        <begin position="104"/>
        <end position="132"/>
    </location>
</feature>
<dbReference type="InterPro" id="IPR005632">
    <property type="entry name" value="Chaperone_Skp"/>
</dbReference>
<dbReference type="SUPFAM" id="SSF111384">
    <property type="entry name" value="OmpH-like"/>
    <property type="match status" value="1"/>
</dbReference>
<dbReference type="GO" id="GO:0005829">
    <property type="term" value="C:cytosol"/>
    <property type="evidence" value="ECO:0007669"/>
    <property type="project" value="TreeGrafter"/>
</dbReference>
<sequence>MSSFNKVDFNKNIFWSVFISLFLISVISLSFSLYLFIRTPKIAYVYNSRILSEYKGVKESSKAYEQKVKAWQANIDTLGAGLAHEIKIFKQESSRLPSNERRNREDALRKREQELLNYKAALEEKADEEKELMGASVLNQINSYILEYGKRSGYDYIFGVAENGNLLYGREGDDITDEVLKVLNAKYSGK</sequence>
<feature type="transmembrane region" description="Helical" evidence="4">
    <location>
        <begin position="12"/>
        <end position="37"/>
    </location>
</feature>
<dbReference type="GO" id="GO:0051082">
    <property type="term" value="F:unfolded protein binding"/>
    <property type="evidence" value="ECO:0007669"/>
    <property type="project" value="InterPro"/>
</dbReference>
<keyword evidence="3" id="KW-0175">Coiled coil</keyword>
<evidence type="ECO:0000256" key="2">
    <source>
        <dbReference type="ARBA" id="ARBA00022729"/>
    </source>
</evidence>
<evidence type="ECO:0000256" key="1">
    <source>
        <dbReference type="ARBA" id="ARBA00009091"/>
    </source>
</evidence>
<accession>A0A098LGQ3</accession>
<dbReference type="Gene3D" id="3.30.910.20">
    <property type="entry name" value="Skp domain"/>
    <property type="match status" value="1"/>
</dbReference>
<dbReference type="EMBL" id="BBLT01000005">
    <property type="protein sequence ID" value="GAL85637.1"/>
    <property type="molecule type" value="Genomic_DNA"/>
</dbReference>
<proteinExistence type="inferred from homology"/>
<evidence type="ECO:0000256" key="4">
    <source>
        <dbReference type="SAM" id="Phobius"/>
    </source>
</evidence>
<keyword evidence="4" id="KW-0472">Membrane</keyword>
<name>A0A098LGQ3_9BACT</name>
<gene>
    <name evidence="5" type="ORF">MYP_2866</name>
</gene>
<evidence type="ECO:0000256" key="3">
    <source>
        <dbReference type="SAM" id="Coils"/>
    </source>
</evidence>
<dbReference type="RefSeq" id="WP_045464417.1">
    <property type="nucleotide sequence ID" value="NZ_BBLT01000005.1"/>
</dbReference>
<dbReference type="AlphaFoldDB" id="A0A098LGQ3"/>
<dbReference type="STRING" id="153721.MYP_2866"/>
<evidence type="ECO:0000313" key="5">
    <source>
        <dbReference type="EMBL" id="GAL85637.1"/>
    </source>
</evidence>
<comment type="similarity">
    <text evidence="1">Belongs to the Skp family.</text>
</comment>
<organism evidence="5 6">
    <name type="scientific">Sporocytophaga myxococcoides</name>
    <dbReference type="NCBI Taxonomy" id="153721"/>
    <lineage>
        <taxon>Bacteria</taxon>
        <taxon>Pseudomonadati</taxon>
        <taxon>Bacteroidota</taxon>
        <taxon>Cytophagia</taxon>
        <taxon>Cytophagales</taxon>
        <taxon>Cytophagaceae</taxon>
        <taxon>Sporocytophaga</taxon>
    </lineage>
</organism>
<protein>
    <submittedName>
        <fullName evidence="5">OmpH-like outer membrane protein</fullName>
    </submittedName>
</protein>
<dbReference type="SMART" id="SM00935">
    <property type="entry name" value="OmpH"/>
    <property type="match status" value="1"/>
</dbReference>
<keyword evidence="4" id="KW-1133">Transmembrane helix</keyword>
<comment type="caution">
    <text evidence="5">The sequence shown here is derived from an EMBL/GenBank/DDBJ whole genome shotgun (WGS) entry which is preliminary data.</text>
</comment>
<dbReference type="InterPro" id="IPR024930">
    <property type="entry name" value="Skp_dom_sf"/>
</dbReference>
<dbReference type="GO" id="GO:0050821">
    <property type="term" value="P:protein stabilization"/>
    <property type="evidence" value="ECO:0007669"/>
    <property type="project" value="TreeGrafter"/>
</dbReference>
<keyword evidence="6" id="KW-1185">Reference proteome</keyword>
<keyword evidence="4" id="KW-0812">Transmembrane</keyword>
<dbReference type="Pfam" id="PF03938">
    <property type="entry name" value="OmpH"/>
    <property type="match status" value="1"/>
</dbReference>
<dbReference type="PANTHER" id="PTHR35089:SF1">
    <property type="entry name" value="CHAPERONE PROTEIN SKP"/>
    <property type="match status" value="1"/>
</dbReference>
<reference evidence="5 6" key="1">
    <citation type="submission" date="2014-09" db="EMBL/GenBank/DDBJ databases">
        <title>Sporocytophaga myxococcoides PG-01 genome sequencing.</title>
        <authorList>
            <person name="Liu L."/>
            <person name="Gao P.J."/>
            <person name="Chen G.J."/>
            <person name="Wang L.S."/>
        </authorList>
    </citation>
    <scope>NUCLEOTIDE SEQUENCE [LARGE SCALE GENOMIC DNA]</scope>
    <source>
        <strain evidence="5 6">PG-01</strain>
    </source>
</reference>
<dbReference type="PANTHER" id="PTHR35089">
    <property type="entry name" value="CHAPERONE PROTEIN SKP"/>
    <property type="match status" value="1"/>
</dbReference>